<accession>A0A1X2GHZ8</accession>
<evidence type="ECO:0000256" key="3">
    <source>
        <dbReference type="PROSITE-ProRule" id="PRU00023"/>
    </source>
</evidence>
<dbReference type="InterPro" id="IPR036770">
    <property type="entry name" value="Ankyrin_rpt-contain_sf"/>
</dbReference>
<dbReference type="SUPFAM" id="SSF48403">
    <property type="entry name" value="Ankyrin repeat"/>
    <property type="match status" value="1"/>
</dbReference>
<dbReference type="Pfam" id="PF12796">
    <property type="entry name" value="Ank_2"/>
    <property type="match status" value="1"/>
</dbReference>
<keyword evidence="1" id="KW-0677">Repeat</keyword>
<sequence>MNDEGASNNELLMAACRNDQEDVVEEILEGGNFDVGYTDGAGNTAAHLAAKSGALGCLEHLVNLDDIDLNIKNRMEGYTPLHFAVEYQKEDVEMAIAMVDILLQGGSDPKIENRNKLTAAMMVQPQNKELKTLLSKAVRVDQFDEGDFADDLDYDSDDDQPSD</sequence>
<evidence type="ECO:0000256" key="1">
    <source>
        <dbReference type="ARBA" id="ARBA00022737"/>
    </source>
</evidence>
<dbReference type="PROSITE" id="PS50088">
    <property type="entry name" value="ANK_REPEAT"/>
    <property type="match status" value="1"/>
</dbReference>
<dbReference type="Proteomes" id="UP000242146">
    <property type="component" value="Unassembled WGS sequence"/>
</dbReference>
<dbReference type="STRING" id="101127.A0A1X2GHZ8"/>
<feature type="repeat" description="ANK" evidence="3">
    <location>
        <begin position="76"/>
        <end position="114"/>
    </location>
</feature>
<proteinExistence type="predicted"/>
<dbReference type="OrthoDB" id="9995210at2759"/>
<evidence type="ECO:0000313" key="4">
    <source>
        <dbReference type="EMBL" id="ORX54073.1"/>
    </source>
</evidence>
<dbReference type="PANTHER" id="PTHR24198:SF165">
    <property type="entry name" value="ANKYRIN REPEAT-CONTAINING PROTEIN-RELATED"/>
    <property type="match status" value="1"/>
</dbReference>
<dbReference type="InterPro" id="IPR002110">
    <property type="entry name" value="Ankyrin_rpt"/>
</dbReference>
<reference evidence="4 5" key="1">
    <citation type="submission" date="2016-07" db="EMBL/GenBank/DDBJ databases">
        <title>Pervasive Adenine N6-methylation of Active Genes in Fungi.</title>
        <authorList>
            <consortium name="DOE Joint Genome Institute"/>
            <person name="Mondo S.J."/>
            <person name="Dannebaum R.O."/>
            <person name="Kuo R.C."/>
            <person name="Labutti K."/>
            <person name="Haridas S."/>
            <person name="Kuo A."/>
            <person name="Salamov A."/>
            <person name="Ahrendt S.R."/>
            <person name="Lipzen A."/>
            <person name="Sullivan W."/>
            <person name="Andreopoulos W.B."/>
            <person name="Clum A."/>
            <person name="Lindquist E."/>
            <person name="Daum C."/>
            <person name="Ramamoorthy G.K."/>
            <person name="Gryganskyi A."/>
            <person name="Culley D."/>
            <person name="Magnuson J.K."/>
            <person name="James T.Y."/>
            <person name="O'Malley M.A."/>
            <person name="Stajich J.E."/>
            <person name="Spatafora J.W."/>
            <person name="Visel A."/>
            <person name="Grigoriev I.V."/>
        </authorList>
    </citation>
    <scope>NUCLEOTIDE SEQUENCE [LARGE SCALE GENOMIC DNA]</scope>
    <source>
        <strain evidence="4 5">NRRL 3301</strain>
    </source>
</reference>
<keyword evidence="5" id="KW-1185">Reference proteome</keyword>
<dbReference type="AlphaFoldDB" id="A0A1X2GHZ8"/>
<organism evidence="4 5">
    <name type="scientific">Hesseltinella vesiculosa</name>
    <dbReference type="NCBI Taxonomy" id="101127"/>
    <lineage>
        <taxon>Eukaryota</taxon>
        <taxon>Fungi</taxon>
        <taxon>Fungi incertae sedis</taxon>
        <taxon>Mucoromycota</taxon>
        <taxon>Mucoromycotina</taxon>
        <taxon>Mucoromycetes</taxon>
        <taxon>Mucorales</taxon>
        <taxon>Cunninghamellaceae</taxon>
        <taxon>Hesseltinella</taxon>
    </lineage>
</organism>
<comment type="caution">
    <text evidence="4">The sequence shown here is derived from an EMBL/GenBank/DDBJ whole genome shotgun (WGS) entry which is preliminary data.</text>
</comment>
<keyword evidence="2 3" id="KW-0040">ANK repeat</keyword>
<dbReference type="PANTHER" id="PTHR24198">
    <property type="entry name" value="ANKYRIN REPEAT AND PROTEIN KINASE DOMAIN-CONTAINING PROTEIN"/>
    <property type="match status" value="1"/>
</dbReference>
<gene>
    <name evidence="4" type="ORF">DM01DRAFT_304553</name>
</gene>
<name>A0A1X2GHZ8_9FUNG</name>
<evidence type="ECO:0000313" key="5">
    <source>
        <dbReference type="Proteomes" id="UP000242146"/>
    </source>
</evidence>
<evidence type="ECO:0000256" key="2">
    <source>
        <dbReference type="ARBA" id="ARBA00023043"/>
    </source>
</evidence>
<dbReference type="PROSITE" id="PS50297">
    <property type="entry name" value="ANK_REP_REGION"/>
    <property type="match status" value="1"/>
</dbReference>
<dbReference type="Gene3D" id="1.25.40.20">
    <property type="entry name" value="Ankyrin repeat-containing domain"/>
    <property type="match status" value="1"/>
</dbReference>
<dbReference type="SMART" id="SM00248">
    <property type="entry name" value="ANK"/>
    <property type="match status" value="3"/>
</dbReference>
<dbReference type="EMBL" id="MCGT01000014">
    <property type="protein sequence ID" value="ORX54073.1"/>
    <property type="molecule type" value="Genomic_DNA"/>
</dbReference>
<protein>
    <submittedName>
        <fullName evidence="4">Ankyrin repeat protein</fullName>
    </submittedName>
</protein>